<dbReference type="Proteomes" id="UP000829398">
    <property type="component" value="Chromosome 9"/>
</dbReference>
<proteinExistence type="predicted"/>
<evidence type="ECO:0000313" key="1">
    <source>
        <dbReference type="EMBL" id="KAH9679220.1"/>
    </source>
</evidence>
<evidence type="ECO:0000313" key="2">
    <source>
        <dbReference type="Proteomes" id="UP000829398"/>
    </source>
</evidence>
<reference evidence="2" key="1">
    <citation type="journal article" date="2023" name="Hortic. Res.">
        <title>A chromosome-level phased genome enabling allele-level studies in sweet orange: a case study on citrus Huanglongbing tolerance.</title>
        <authorList>
            <person name="Wu B."/>
            <person name="Yu Q."/>
            <person name="Deng Z."/>
            <person name="Duan Y."/>
            <person name="Luo F."/>
            <person name="Gmitter F. Jr."/>
        </authorList>
    </citation>
    <scope>NUCLEOTIDE SEQUENCE [LARGE SCALE GENOMIC DNA]</scope>
    <source>
        <strain evidence="2">cv. Valencia</strain>
    </source>
</reference>
<organism evidence="1 2">
    <name type="scientific">Citrus sinensis</name>
    <name type="common">Sweet orange</name>
    <name type="synonym">Citrus aurantium var. sinensis</name>
    <dbReference type="NCBI Taxonomy" id="2711"/>
    <lineage>
        <taxon>Eukaryota</taxon>
        <taxon>Viridiplantae</taxon>
        <taxon>Streptophyta</taxon>
        <taxon>Embryophyta</taxon>
        <taxon>Tracheophyta</taxon>
        <taxon>Spermatophyta</taxon>
        <taxon>Magnoliopsida</taxon>
        <taxon>eudicotyledons</taxon>
        <taxon>Gunneridae</taxon>
        <taxon>Pentapetalae</taxon>
        <taxon>rosids</taxon>
        <taxon>malvids</taxon>
        <taxon>Sapindales</taxon>
        <taxon>Rutaceae</taxon>
        <taxon>Aurantioideae</taxon>
        <taxon>Citrus</taxon>
    </lineage>
</organism>
<sequence length="671" mass="76572">MSSPHSSSNLGISIAPKVGLQASDVLSSHFDSVEDGELWYNNYARMLGFSVRKDDMRRGKKSGRITIRRWVCHFEGVRDERQSQDCSRVREPRPITRTGCRASFRVNYDESVGKYIAKEFRPEHNHHLASNDEVHLIRSYRKVTDAELAQAKALRHVGVKTCQFMDYMADQVEGPQNLRFTLKDMQNTLDASTRAEVGDSDSDTTIAYFAAKSKHDPGLCFEYTLDDENRLRNLFWANCVACYDYQCFGDVLAFDATYKTNAYHKPLVTLVGTNHHFRTMVFGFALLAAEFETQWSAVVVEFALEHHAWVQKMYSKRCNWAEAYLRGTFFAGMRSTQRCESMNAYLSRFVQHKLKLYEFVRQINCALRNIRTTETSDEFKTKYSTLVIRTHLQSLEKHAAQLFPLRVFSKVRDEMLRKGAVIEVKTVKTVDVALYTVTEFGTPTTCWNVIQNLQENHIQCSCQMMESVGLPCRHMFHVLKVEQIVKIPDNMVLRRWTKKVNEHNTCRTTKPKVDTEVSEVARFSALSAACNKMCYNTAKNVEAYANALVEINRLTLTYEQQSERDGLPNKKLRMGTKLRNPVVVKTKGAMSKAKCVAESSRKCGKCRQVGHTTQTCPIQGNDNTQLSVDGNCFAAFDSSNTQNPGAFAGVNPTLLGHASNQFSNVFYWWPH</sequence>
<accession>A0ACB8HWK3</accession>
<comment type="caution">
    <text evidence="1">The sequence shown here is derived from an EMBL/GenBank/DDBJ whole genome shotgun (WGS) entry which is preliminary data.</text>
</comment>
<dbReference type="EMBL" id="CM039178">
    <property type="protein sequence ID" value="KAH9679220.1"/>
    <property type="molecule type" value="Genomic_DNA"/>
</dbReference>
<keyword evidence="2" id="KW-1185">Reference proteome</keyword>
<gene>
    <name evidence="1" type="ORF">KPL71_026035</name>
</gene>
<protein>
    <submittedName>
        <fullName evidence="1">Protein FAR1-RELATED SEQUENCE</fullName>
    </submittedName>
</protein>
<name>A0ACB8HWK3_CITSI</name>